<dbReference type="EMBL" id="JAVRHR010000005">
    <property type="protein sequence ID" value="MDT0608460.1"/>
    <property type="molecule type" value="Genomic_DNA"/>
</dbReference>
<sequence>MRVLLFLFCLILVSCQENINNDKWDVVLATDKNGEVIKGDKASLINCIRNGADIKIGWGNKNKRHSIEHIAQPIWLAILDEKEVIAHLEPQVLSNVNWEKGNANYETLSKIQEEWRVVITTKGDFDAIWYNRKEDSVTTRRVQNPVISWFGKRTKETSKSLPLYSEKR</sequence>
<dbReference type="RefSeq" id="WP_311353196.1">
    <property type="nucleotide sequence ID" value="NZ_JAVRHR010000005.1"/>
</dbReference>
<accession>A0ABU3AEY3</accession>
<proteinExistence type="predicted"/>
<evidence type="ECO:0000313" key="1">
    <source>
        <dbReference type="EMBL" id="MDT0608460.1"/>
    </source>
</evidence>
<protein>
    <recommendedName>
        <fullName evidence="3">Lipoprotein</fullName>
    </recommendedName>
</protein>
<dbReference type="Proteomes" id="UP001255246">
    <property type="component" value="Unassembled WGS sequence"/>
</dbReference>
<reference evidence="1 2" key="1">
    <citation type="submission" date="2023-09" db="EMBL/GenBank/DDBJ databases">
        <authorList>
            <person name="Rey-Velasco X."/>
        </authorList>
    </citation>
    <scope>NUCLEOTIDE SEQUENCE [LARGE SCALE GENOMIC DNA]</scope>
    <source>
        <strain evidence="1 2">F388</strain>
    </source>
</reference>
<name>A0ABU3AEY3_9FLAO</name>
<evidence type="ECO:0008006" key="3">
    <source>
        <dbReference type="Google" id="ProtNLM"/>
    </source>
</evidence>
<comment type="caution">
    <text evidence="1">The sequence shown here is derived from an EMBL/GenBank/DDBJ whole genome shotgun (WGS) entry which is preliminary data.</text>
</comment>
<dbReference type="PROSITE" id="PS51257">
    <property type="entry name" value="PROKAR_LIPOPROTEIN"/>
    <property type="match status" value="1"/>
</dbReference>
<organism evidence="1 2">
    <name type="scientific">Croceitalea rosinachiae</name>
    <dbReference type="NCBI Taxonomy" id="3075596"/>
    <lineage>
        <taxon>Bacteria</taxon>
        <taxon>Pseudomonadati</taxon>
        <taxon>Bacteroidota</taxon>
        <taxon>Flavobacteriia</taxon>
        <taxon>Flavobacteriales</taxon>
        <taxon>Flavobacteriaceae</taxon>
        <taxon>Croceitalea</taxon>
    </lineage>
</organism>
<gene>
    <name evidence="1" type="ORF">RM706_15565</name>
</gene>
<evidence type="ECO:0000313" key="2">
    <source>
        <dbReference type="Proteomes" id="UP001255246"/>
    </source>
</evidence>
<keyword evidence="2" id="KW-1185">Reference proteome</keyword>